<dbReference type="InterPro" id="IPR036388">
    <property type="entry name" value="WH-like_DNA-bd_sf"/>
</dbReference>
<reference evidence="1 2" key="1">
    <citation type="submission" date="2017-01" db="EMBL/GenBank/DDBJ databases">
        <title>Genome Analysis of Deinococcus marmoris KOPRI26562.</title>
        <authorList>
            <person name="Kim J.H."/>
            <person name="Oh H.-M."/>
        </authorList>
    </citation>
    <scope>NUCLEOTIDE SEQUENCE [LARGE SCALE GENOMIC DNA]</scope>
    <source>
        <strain evidence="1 2">KOPRI26562</strain>
    </source>
</reference>
<dbReference type="STRING" id="249408.BOO71_0000643"/>
<dbReference type="RefSeq" id="WP_075830157.1">
    <property type="nucleotide sequence ID" value="NZ_MSTI01000007.1"/>
</dbReference>
<dbReference type="Proteomes" id="UP000186607">
    <property type="component" value="Unassembled WGS sequence"/>
</dbReference>
<dbReference type="Gene3D" id="1.10.10.10">
    <property type="entry name" value="Winged helix-like DNA-binding domain superfamily/Winged helix DNA-binding domain"/>
    <property type="match status" value="1"/>
</dbReference>
<evidence type="ECO:0000313" key="2">
    <source>
        <dbReference type="Proteomes" id="UP000186607"/>
    </source>
</evidence>
<sequence length="97" mass="10468">MNAGIPPRLRLEAALLAALDAGPAGLTGVTGKARLQVPGYLQLLDHETAVRSVLRRLDTEGWLAVEQPGANPRYSLTLAGHDRHLWHVQQGTLCTQP</sequence>
<gene>
    <name evidence="1" type="ORF">BOO71_0000643</name>
</gene>
<evidence type="ECO:0000313" key="1">
    <source>
        <dbReference type="EMBL" id="OLV20205.1"/>
    </source>
</evidence>
<keyword evidence="2" id="KW-1185">Reference proteome</keyword>
<dbReference type="EMBL" id="MSTI01000007">
    <property type="protein sequence ID" value="OLV20205.1"/>
    <property type="molecule type" value="Genomic_DNA"/>
</dbReference>
<dbReference type="AlphaFoldDB" id="A0A1U7P4V0"/>
<name>A0A1U7P4V0_9DEIO</name>
<comment type="caution">
    <text evidence="1">The sequence shown here is derived from an EMBL/GenBank/DDBJ whole genome shotgun (WGS) entry which is preliminary data.</text>
</comment>
<organism evidence="1 2">
    <name type="scientific">Deinococcus marmoris</name>
    <dbReference type="NCBI Taxonomy" id="249408"/>
    <lineage>
        <taxon>Bacteria</taxon>
        <taxon>Thermotogati</taxon>
        <taxon>Deinococcota</taxon>
        <taxon>Deinococci</taxon>
        <taxon>Deinococcales</taxon>
        <taxon>Deinococcaceae</taxon>
        <taxon>Deinococcus</taxon>
    </lineage>
</organism>
<protein>
    <submittedName>
        <fullName evidence="1">Uncharacterized protein</fullName>
    </submittedName>
</protein>
<proteinExistence type="predicted"/>
<accession>A0A1U7P4V0</accession>